<dbReference type="InterPro" id="IPR052548">
    <property type="entry name" value="Type_VII_TA_antitoxin"/>
</dbReference>
<protein>
    <submittedName>
        <fullName evidence="2">Nucleotidyltransferases</fullName>
    </submittedName>
</protein>
<dbReference type="Proteomes" id="UP000032309">
    <property type="component" value="Unassembled WGS sequence"/>
</dbReference>
<comment type="caution">
    <text evidence="2">The sequence shown here is derived from an EMBL/GenBank/DDBJ whole genome shotgun (WGS) entry which is preliminary data.</text>
</comment>
<name>A0ABQ0JZ63_9BACT</name>
<dbReference type="EMBL" id="BAFN01000001">
    <property type="protein sequence ID" value="GAN34000.1"/>
    <property type="molecule type" value="Genomic_DNA"/>
</dbReference>
<dbReference type="InterPro" id="IPR043519">
    <property type="entry name" value="NT_sf"/>
</dbReference>
<keyword evidence="3" id="KW-1185">Reference proteome</keyword>
<proteinExistence type="predicted"/>
<dbReference type="Pfam" id="PF18765">
    <property type="entry name" value="Polbeta"/>
    <property type="match status" value="1"/>
</dbReference>
<gene>
    <name evidence="2" type="ORF">BROSI_A2535</name>
</gene>
<reference evidence="3" key="1">
    <citation type="journal article" date="2015" name="Genome Announc.">
        <title>Draft Genome Sequence of an Anaerobic Ammonium-Oxidizing Bacterium, "Candidatus Brocadia sinica".</title>
        <authorList>
            <person name="Oshiki M."/>
            <person name="Shinyako-Hata K."/>
            <person name="Satoh H."/>
            <person name="Okabe S."/>
        </authorList>
    </citation>
    <scope>NUCLEOTIDE SEQUENCE [LARGE SCALE GENOMIC DNA]</scope>
    <source>
        <strain evidence="3">JPN1</strain>
    </source>
</reference>
<organism evidence="2 3">
    <name type="scientific">Candidatus Brocadia sinica JPN1</name>
    <dbReference type="NCBI Taxonomy" id="1197129"/>
    <lineage>
        <taxon>Bacteria</taxon>
        <taxon>Pseudomonadati</taxon>
        <taxon>Planctomycetota</taxon>
        <taxon>Candidatus Brocadiia</taxon>
        <taxon>Candidatus Brocadiales</taxon>
        <taxon>Candidatus Brocadiaceae</taxon>
        <taxon>Candidatus Brocadia</taxon>
    </lineage>
</organism>
<accession>A0ABQ0JZ63</accession>
<sequence>MLIELKDNLKGFLGNRLERMVLFGSRARGDYEDESDIDIAIIVHGLTRELKNQILDAVAEIELKYLQPISAIVLSKEEFDRLKGQERRIALDIEREGIPL</sequence>
<evidence type="ECO:0000313" key="3">
    <source>
        <dbReference type="Proteomes" id="UP000032309"/>
    </source>
</evidence>
<dbReference type="CDD" id="cd05403">
    <property type="entry name" value="NT_KNTase_like"/>
    <property type="match status" value="1"/>
</dbReference>
<dbReference type="PANTHER" id="PTHR33933">
    <property type="entry name" value="NUCLEOTIDYLTRANSFERASE"/>
    <property type="match status" value="1"/>
</dbReference>
<dbReference type="PANTHER" id="PTHR33933:SF1">
    <property type="entry name" value="PROTEIN ADENYLYLTRANSFERASE MNTA-RELATED"/>
    <property type="match status" value="1"/>
</dbReference>
<evidence type="ECO:0000259" key="1">
    <source>
        <dbReference type="Pfam" id="PF18765"/>
    </source>
</evidence>
<dbReference type="Gene3D" id="3.30.460.10">
    <property type="entry name" value="Beta Polymerase, domain 2"/>
    <property type="match status" value="1"/>
</dbReference>
<feature type="domain" description="Polymerase beta nucleotidyltransferase" evidence="1">
    <location>
        <begin position="17"/>
        <end position="75"/>
    </location>
</feature>
<evidence type="ECO:0000313" key="2">
    <source>
        <dbReference type="EMBL" id="GAN34000.1"/>
    </source>
</evidence>
<dbReference type="InterPro" id="IPR041633">
    <property type="entry name" value="Polbeta"/>
</dbReference>
<dbReference type="RefSeq" id="WP_200891740.1">
    <property type="nucleotide sequence ID" value="NZ_BAFN01000001.1"/>
</dbReference>
<dbReference type="SUPFAM" id="SSF81301">
    <property type="entry name" value="Nucleotidyltransferase"/>
    <property type="match status" value="1"/>
</dbReference>